<dbReference type="InterPro" id="IPR000898">
    <property type="entry name" value="Indolamine_dOase"/>
</dbReference>
<comment type="caution">
    <text evidence="4">The sequence shown here is derived from an EMBL/GenBank/DDBJ whole genome shotgun (WGS) entry which is preliminary data.</text>
</comment>
<dbReference type="PANTHER" id="PTHR28657:SF5">
    <property type="entry name" value="INDOLEAMINE 2,3-DIOXYGENASE"/>
    <property type="match status" value="1"/>
</dbReference>
<dbReference type="GO" id="GO:0046872">
    <property type="term" value="F:metal ion binding"/>
    <property type="evidence" value="ECO:0007669"/>
    <property type="project" value="UniProtKB-KW"/>
</dbReference>
<dbReference type="SUPFAM" id="SSF140959">
    <property type="entry name" value="Indolic compounds 2,3-dioxygenase-like"/>
    <property type="match status" value="1"/>
</dbReference>
<keyword evidence="3" id="KW-0408">Iron</keyword>
<proteinExistence type="inferred from homology"/>
<dbReference type="Pfam" id="PF01231">
    <property type="entry name" value="IDO"/>
    <property type="match status" value="1"/>
</dbReference>
<keyword evidence="2" id="KW-0479">Metal-binding</keyword>
<gene>
    <name evidence="4" type="ORF">NP493_111g04015</name>
</gene>
<keyword evidence="5" id="KW-1185">Reference proteome</keyword>
<name>A0AAD9P6Y0_RIDPI</name>
<dbReference type="PANTHER" id="PTHR28657">
    <property type="entry name" value="INDOLEAMINE 2,3-DIOXYGENASE"/>
    <property type="match status" value="1"/>
</dbReference>
<dbReference type="GO" id="GO:0005737">
    <property type="term" value="C:cytoplasm"/>
    <property type="evidence" value="ECO:0007669"/>
    <property type="project" value="TreeGrafter"/>
</dbReference>
<evidence type="ECO:0000256" key="2">
    <source>
        <dbReference type="ARBA" id="ARBA00022723"/>
    </source>
</evidence>
<comment type="similarity">
    <text evidence="1">Belongs to the indoleamine 2,3-dioxygenase family.</text>
</comment>
<evidence type="ECO:0000256" key="1">
    <source>
        <dbReference type="ARBA" id="ARBA00007119"/>
    </source>
</evidence>
<reference evidence="4" key="1">
    <citation type="journal article" date="2023" name="Mol. Biol. Evol.">
        <title>Third-Generation Sequencing Reveals the Adaptive Role of the Epigenome in Three Deep-Sea Polychaetes.</title>
        <authorList>
            <person name="Perez M."/>
            <person name="Aroh O."/>
            <person name="Sun Y."/>
            <person name="Lan Y."/>
            <person name="Juniper S.K."/>
            <person name="Young C.R."/>
            <person name="Angers B."/>
            <person name="Qian P.Y."/>
        </authorList>
    </citation>
    <scope>NUCLEOTIDE SEQUENCE</scope>
    <source>
        <strain evidence="4">R07B-5</strain>
    </source>
</reference>
<protein>
    <submittedName>
        <fullName evidence="4">Uncharacterized protein</fullName>
    </submittedName>
</protein>
<sequence length="91" mass="10121">MQMACVDQMPLLEAGQLSGHRERRLAYMLLSFIGNGYIWQEGDAGVVRMVPQQLAVPWCSVAESLGVKPALSHLCFVLSNWKTVEPSRLTC</sequence>
<organism evidence="4 5">
    <name type="scientific">Ridgeia piscesae</name>
    <name type="common">Tubeworm</name>
    <dbReference type="NCBI Taxonomy" id="27915"/>
    <lineage>
        <taxon>Eukaryota</taxon>
        <taxon>Metazoa</taxon>
        <taxon>Spiralia</taxon>
        <taxon>Lophotrochozoa</taxon>
        <taxon>Annelida</taxon>
        <taxon>Polychaeta</taxon>
        <taxon>Sedentaria</taxon>
        <taxon>Canalipalpata</taxon>
        <taxon>Sabellida</taxon>
        <taxon>Siboglinidae</taxon>
        <taxon>Ridgeia</taxon>
    </lineage>
</organism>
<accession>A0AAD9P6Y0</accession>
<dbReference type="EMBL" id="JAODUO010000110">
    <property type="protein sequence ID" value="KAK2189290.1"/>
    <property type="molecule type" value="Genomic_DNA"/>
</dbReference>
<dbReference type="GO" id="GO:0004833">
    <property type="term" value="F:L-tryptophan 2,3-dioxygenase activity"/>
    <property type="evidence" value="ECO:0007669"/>
    <property type="project" value="TreeGrafter"/>
</dbReference>
<dbReference type="InterPro" id="IPR037217">
    <property type="entry name" value="Trp/Indoleamine_2_3_dOase-like"/>
</dbReference>
<evidence type="ECO:0000313" key="5">
    <source>
        <dbReference type="Proteomes" id="UP001209878"/>
    </source>
</evidence>
<evidence type="ECO:0000313" key="4">
    <source>
        <dbReference type="EMBL" id="KAK2189290.1"/>
    </source>
</evidence>
<dbReference type="GO" id="GO:0019441">
    <property type="term" value="P:L-tryptophan catabolic process to kynurenine"/>
    <property type="evidence" value="ECO:0007669"/>
    <property type="project" value="InterPro"/>
</dbReference>
<dbReference type="AlphaFoldDB" id="A0AAD9P6Y0"/>
<dbReference type="GO" id="GO:0020037">
    <property type="term" value="F:heme binding"/>
    <property type="evidence" value="ECO:0007669"/>
    <property type="project" value="InterPro"/>
</dbReference>
<dbReference type="GO" id="GO:0033754">
    <property type="term" value="F:indoleamine 2,3-dioxygenase activity"/>
    <property type="evidence" value="ECO:0007669"/>
    <property type="project" value="TreeGrafter"/>
</dbReference>
<dbReference type="GO" id="GO:0034354">
    <property type="term" value="P:'de novo' NAD+ biosynthetic process from L-tryptophan"/>
    <property type="evidence" value="ECO:0007669"/>
    <property type="project" value="TreeGrafter"/>
</dbReference>
<evidence type="ECO:0000256" key="3">
    <source>
        <dbReference type="ARBA" id="ARBA00023004"/>
    </source>
</evidence>
<dbReference type="Proteomes" id="UP001209878">
    <property type="component" value="Unassembled WGS sequence"/>
</dbReference>